<keyword evidence="1" id="KW-0413">Isomerase</keyword>
<gene>
    <name evidence="1" type="ORF">B1B_18485</name>
</gene>
<reference evidence="1" key="1">
    <citation type="submission" date="2013-08" db="EMBL/GenBank/DDBJ databases">
        <authorList>
            <person name="Mendez C."/>
            <person name="Richter M."/>
            <person name="Ferrer M."/>
            <person name="Sanchez J."/>
        </authorList>
    </citation>
    <scope>NUCLEOTIDE SEQUENCE</scope>
</reference>
<dbReference type="GO" id="GO:0008299">
    <property type="term" value="P:isoprenoid biosynthetic process"/>
    <property type="evidence" value="ECO:0007669"/>
    <property type="project" value="InterPro"/>
</dbReference>
<feature type="non-terminal residue" evidence="1">
    <location>
        <position position="1"/>
    </location>
</feature>
<name>T0YEK3_9ZZZZ</name>
<comment type="caution">
    <text evidence="1">The sequence shown here is derived from an EMBL/GenBank/DDBJ whole genome shotgun (WGS) entry which is preliminary data.</text>
</comment>
<evidence type="ECO:0000313" key="1">
    <source>
        <dbReference type="EMBL" id="EQD30272.1"/>
    </source>
</evidence>
<proteinExistence type="predicted"/>
<feature type="non-terminal residue" evidence="1">
    <location>
        <position position="79"/>
    </location>
</feature>
<reference evidence="1" key="2">
    <citation type="journal article" date="2014" name="ISME J.">
        <title>Microbial stratification in low pH oxic and suboxic macroscopic growths along an acid mine drainage.</title>
        <authorList>
            <person name="Mendez-Garcia C."/>
            <person name="Mesa V."/>
            <person name="Sprenger R.R."/>
            <person name="Richter M."/>
            <person name="Diez M.S."/>
            <person name="Solano J."/>
            <person name="Bargiela R."/>
            <person name="Golyshina O.V."/>
            <person name="Manteca A."/>
            <person name="Ramos J.L."/>
            <person name="Gallego J.R."/>
            <person name="Llorente I."/>
            <person name="Martins Dos Santos V.A."/>
            <person name="Jensen O.N."/>
            <person name="Pelaez A.I."/>
            <person name="Sanchez J."/>
            <person name="Ferrer M."/>
        </authorList>
    </citation>
    <scope>NUCLEOTIDE SEQUENCE</scope>
</reference>
<organism evidence="1">
    <name type="scientific">mine drainage metagenome</name>
    <dbReference type="NCBI Taxonomy" id="410659"/>
    <lineage>
        <taxon>unclassified sequences</taxon>
        <taxon>metagenomes</taxon>
        <taxon>ecological metagenomes</taxon>
    </lineage>
</organism>
<dbReference type="AlphaFoldDB" id="T0YEK3"/>
<dbReference type="Gene3D" id="3.20.20.70">
    <property type="entry name" value="Aldolase class I"/>
    <property type="match status" value="1"/>
</dbReference>
<dbReference type="EMBL" id="AUZY01012372">
    <property type="protein sequence ID" value="EQD30272.1"/>
    <property type="molecule type" value="Genomic_DNA"/>
</dbReference>
<accession>T0YEK3</accession>
<dbReference type="SUPFAM" id="SSF51395">
    <property type="entry name" value="FMN-linked oxidoreductases"/>
    <property type="match status" value="1"/>
</dbReference>
<protein>
    <submittedName>
        <fullName evidence="1">Isopentenyl-diphosphate delta-isomerase, type 2</fullName>
    </submittedName>
</protein>
<dbReference type="PANTHER" id="PTHR43665">
    <property type="entry name" value="ISOPENTENYL-DIPHOSPHATE DELTA-ISOMERASE"/>
    <property type="match status" value="1"/>
</dbReference>
<dbReference type="GO" id="GO:0004452">
    <property type="term" value="F:isopentenyl-diphosphate delta-isomerase activity"/>
    <property type="evidence" value="ECO:0007669"/>
    <property type="project" value="InterPro"/>
</dbReference>
<dbReference type="InterPro" id="IPR011179">
    <property type="entry name" value="IPdP_isomerase"/>
</dbReference>
<sequence>AQYPVPLKLANVGAPQLIPQADGAPALGRAEARAAVDLIGAHALAIHLNYLQEMVQPEGDRRARGVLDRIGALAAELPV</sequence>
<dbReference type="InterPro" id="IPR013785">
    <property type="entry name" value="Aldolase_TIM"/>
</dbReference>
<dbReference type="PANTHER" id="PTHR43665:SF1">
    <property type="entry name" value="ISOPENTENYL-DIPHOSPHATE DELTA-ISOMERASE"/>
    <property type="match status" value="1"/>
</dbReference>
<dbReference type="GO" id="GO:0010181">
    <property type="term" value="F:FMN binding"/>
    <property type="evidence" value="ECO:0007669"/>
    <property type="project" value="InterPro"/>
</dbReference>